<reference evidence="2" key="1">
    <citation type="journal article" date="2012" name="PLoS Genet.">
        <title>Comparative analysis of the genomes of two field isolates of the rice blast fungus Magnaporthe oryzae.</title>
        <authorList>
            <person name="Xue M."/>
            <person name="Yang J."/>
            <person name="Li Z."/>
            <person name="Hu S."/>
            <person name="Yao N."/>
            <person name="Dean R.A."/>
            <person name="Zhao W."/>
            <person name="Shen M."/>
            <person name="Zhang H."/>
            <person name="Li C."/>
            <person name="Liu L."/>
            <person name="Cao L."/>
            <person name="Xu X."/>
            <person name="Xing Y."/>
            <person name="Hsiang T."/>
            <person name="Zhang Z."/>
            <person name="Xu J.R."/>
            <person name="Peng Y.L."/>
        </authorList>
    </citation>
    <scope>NUCLEOTIDE SEQUENCE</scope>
    <source>
        <strain evidence="2">Y34</strain>
    </source>
</reference>
<gene>
    <name evidence="2" type="ORF">OOU_Y34scaffold00158g7</name>
</gene>
<dbReference type="EMBL" id="JH793573">
    <property type="protein sequence ID" value="ELQ43353.1"/>
    <property type="molecule type" value="Genomic_DNA"/>
</dbReference>
<name>A0AA97P7B3_PYRO3</name>
<evidence type="ECO:0000256" key="1">
    <source>
        <dbReference type="SAM" id="MobiDB-lite"/>
    </source>
</evidence>
<dbReference type="GO" id="GO:0042720">
    <property type="term" value="C:mitochondrial inner membrane peptidase complex"/>
    <property type="evidence" value="ECO:0007669"/>
    <property type="project" value="InterPro"/>
</dbReference>
<dbReference type="Pfam" id="PF11093">
    <property type="entry name" value="Mitochondr_Som1"/>
    <property type="match status" value="1"/>
</dbReference>
<dbReference type="AlphaFoldDB" id="A0AA97P7B3"/>
<accession>A0AA97P7B3</accession>
<dbReference type="Proteomes" id="UP000011086">
    <property type="component" value="Unassembled WGS sequence"/>
</dbReference>
<protein>
    <submittedName>
        <fullName evidence="2">Uncharacterized protein</fullName>
    </submittedName>
</protein>
<feature type="region of interest" description="Disordered" evidence="1">
    <location>
        <begin position="1"/>
        <end position="34"/>
    </location>
</feature>
<sequence length="268" mass="29267">MAFQAAKLPDAVQVNEEGKKRKPPAGGSAPSDNRIDLRRDCELLSMLQHSCEVARPNEPGSVVTCWPVRRLFRRCQDRKGPFMVETTAWEGFEGCPADNPKGLEQAVENKRPTVESCKSMDPIADDRSCPFDHPKPGLVSRSTSPAATLGKPITSISSLSTNELLSVLFVVTAHNSTQSSTRSSPLVLELLVVVVAHVGKMPPACAACANKSEFSLADRHVLRPIERSRMRPLRSIYIRITKARVSLQIHLNPQAGGQIRDRVGGVEA</sequence>
<evidence type="ECO:0000313" key="2">
    <source>
        <dbReference type="EMBL" id="ELQ43353.1"/>
    </source>
</evidence>
<dbReference type="InterPro" id="IPR024645">
    <property type="entry name" value="Mitochondr_Som1"/>
</dbReference>
<proteinExistence type="predicted"/>
<organism evidence="2">
    <name type="scientific">Pyricularia oryzae (strain Y34)</name>
    <name type="common">Rice blast fungus</name>
    <name type="synonym">Magnaporthe oryzae</name>
    <dbReference type="NCBI Taxonomy" id="1143189"/>
    <lineage>
        <taxon>Eukaryota</taxon>
        <taxon>Fungi</taxon>
        <taxon>Dikarya</taxon>
        <taxon>Ascomycota</taxon>
        <taxon>Pezizomycotina</taxon>
        <taxon>Sordariomycetes</taxon>
        <taxon>Sordariomycetidae</taxon>
        <taxon>Magnaporthales</taxon>
        <taxon>Pyriculariaceae</taxon>
        <taxon>Pyricularia</taxon>
    </lineage>
</organism>